<organism evidence="1 2">
    <name type="scientific">Ceratodon purpureus</name>
    <name type="common">Fire moss</name>
    <name type="synonym">Dicranum purpureum</name>
    <dbReference type="NCBI Taxonomy" id="3225"/>
    <lineage>
        <taxon>Eukaryota</taxon>
        <taxon>Viridiplantae</taxon>
        <taxon>Streptophyta</taxon>
        <taxon>Embryophyta</taxon>
        <taxon>Bryophyta</taxon>
        <taxon>Bryophytina</taxon>
        <taxon>Bryopsida</taxon>
        <taxon>Dicranidae</taxon>
        <taxon>Pseudoditrichales</taxon>
        <taxon>Ditrichaceae</taxon>
        <taxon>Ceratodon</taxon>
    </lineage>
</organism>
<dbReference type="AlphaFoldDB" id="A0A8T0J3B5"/>
<sequence>MVDSHVSFLFLFWNQSNLNANSWPLSNSASQLSIFPGLRSFIQTRYFDDATALNAVIAVDSRVVFEFNGDSCYLGNFMLARMSFNCHNSNNIVTCLTCGCRPMLHMRHSF</sequence>
<reference evidence="1" key="1">
    <citation type="submission" date="2020-06" db="EMBL/GenBank/DDBJ databases">
        <title>WGS assembly of Ceratodon purpureus strain R40.</title>
        <authorList>
            <person name="Carey S.B."/>
            <person name="Jenkins J."/>
            <person name="Shu S."/>
            <person name="Lovell J.T."/>
            <person name="Sreedasyam A."/>
            <person name="Maumus F."/>
            <person name="Tiley G.P."/>
            <person name="Fernandez-Pozo N."/>
            <person name="Barry K."/>
            <person name="Chen C."/>
            <person name="Wang M."/>
            <person name="Lipzen A."/>
            <person name="Daum C."/>
            <person name="Saski C.A."/>
            <person name="Payton A.C."/>
            <person name="Mcbreen J.C."/>
            <person name="Conrad R.E."/>
            <person name="Kollar L.M."/>
            <person name="Olsson S."/>
            <person name="Huttunen S."/>
            <person name="Landis J.B."/>
            <person name="Wickett N.J."/>
            <person name="Johnson M.G."/>
            <person name="Rensing S.A."/>
            <person name="Grimwood J."/>
            <person name="Schmutz J."/>
            <person name="Mcdaniel S.F."/>
        </authorList>
    </citation>
    <scope>NUCLEOTIDE SEQUENCE</scope>
    <source>
        <strain evidence="1">R40</strain>
    </source>
</reference>
<accession>A0A8T0J3B5</accession>
<gene>
    <name evidence="1" type="ORF">KC19_1G065800</name>
</gene>
<comment type="caution">
    <text evidence="1">The sequence shown here is derived from an EMBL/GenBank/DDBJ whole genome shotgun (WGS) entry which is preliminary data.</text>
</comment>
<protein>
    <submittedName>
        <fullName evidence="1">Uncharacterized protein</fullName>
    </submittedName>
</protein>
<name>A0A8T0J3B5_CERPU</name>
<proteinExistence type="predicted"/>
<dbReference type="Proteomes" id="UP000822688">
    <property type="component" value="Chromosome 1"/>
</dbReference>
<evidence type="ECO:0000313" key="2">
    <source>
        <dbReference type="Proteomes" id="UP000822688"/>
    </source>
</evidence>
<keyword evidence="2" id="KW-1185">Reference proteome</keyword>
<dbReference type="EMBL" id="CM026421">
    <property type="protein sequence ID" value="KAG0590035.1"/>
    <property type="molecule type" value="Genomic_DNA"/>
</dbReference>
<evidence type="ECO:0000313" key="1">
    <source>
        <dbReference type="EMBL" id="KAG0590035.1"/>
    </source>
</evidence>